<name>A0A419WQ46_9EURY</name>
<dbReference type="InterPro" id="IPR027417">
    <property type="entry name" value="P-loop_NTPase"/>
</dbReference>
<feature type="domain" description="ABC transporter" evidence="4">
    <location>
        <begin position="5"/>
        <end position="223"/>
    </location>
</feature>
<organism evidence="5 6">
    <name type="scientific">Halopiger aswanensis</name>
    <dbReference type="NCBI Taxonomy" id="148449"/>
    <lineage>
        <taxon>Archaea</taxon>
        <taxon>Methanobacteriati</taxon>
        <taxon>Methanobacteriota</taxon>
        <taxon>Stenosarchaea group</taxon>
        <taxon>Halobacteria</taxon>
        <taxon>Halobacteriales</taxon>
        <taxon>Natrialbaceae</taxon>
        <taxon>Halopiger</taxon>
    </lineage>
</organism>
<dbReference type="PANTHER" id="PTHR43423">
    <property type="entry name" value="ABC TRANSPORTER I FAMILY MEMBER 17"/>
    <property type="match status" value="1"/>
</dbReference>
<proteinExistence type="predicted"/>
<dbReference type="Gene3D" id="3.40.50.300">
    <property type="entry name" value="P-loop containing nucleotide triphosphate hydrolases"/>
    <property type="match status" value="1"/>
</dbReference>
<evidence type="ECO:0000256" key="2">
    <source>
        <dbReference type="ARBA" id="ARBA00022741"/>
    </source>
</evidence>
<accession>A0A419WQ46</accession>
<evidence type="ECO:0000259" key="4">
    <source>
        <dbReference type="PROSITE" id="PS50893"/>
    </source>
</evidence>
<dbReference type="SMART" id="SM00382">
    <property type="entry name" value="AAA"/>
    <property type="match status" value="1"/>
</dbReference>
<evidence type="ECO:0000256" key="1">
    <source>
        <dbReference type="ARBA" id="ARBA00022475"/>
    </source>
</evidence>
<dbReference type="PANTHER" id="PTHR43423:SF1">
    <property type="entry name" value="ABC TRANSPORTER I FAMILY MEMBER 17"/>
    <property type="match status" value="1"/>
</dbReference>
<dbReference type="PROSITE" id="PS50893">
    <property type="entry name" value="ABC_TRANSPORTER_2"/>
    <property type="match status" value="1"/>
</dbReference>
<dbReference type="Pfam" id="PF00005">
    <property type="entry name" value="ABC_tran"/>
    <property type="match status" value="1"/>
</dbReference>
<dbReference type="InterPro" id="IPR003439">
    <property type="entry name" value="ABC_transporter-like_ATP-bd"/>
</dbReference>
<dbReference type="InterPro" id="IPR003593">
    <property type="entry name" value="AAA+_ATPase"/>
</dbReference>
<dbReference type="GO" id="GO:0016887">
    <property type="term" value="F:ATP hydrolysis activity"/>
    <property type="evidence" value="ECO:0007669"/>
    <property type="project" value="InterPro"/>
</dbReference>
<protein>
    <submittedName>
        <fullName evidence="5">Putative ABC transport system ATP-binding protein</fullName>
    </submittedName>
</protein>
<evidence type="ECO:0000313" key="6">
    <source>
        <dbReference type="Proteomes" id="UP000283805"/>
    </source>
</evidence>
<keyword evidence="2" id="KW-0547">Nucleotide-binding</keyword>
<keyword evidence="1" id="KW-0472">Membrane</keyword>
<comment type="caution">
    <text evidence="5">The sequence shown here is derived from an EMBL/GenBank/DDBJ whole genome shotgun (WGS) entry which is preliminary data.</text>
</comment>
<keyword evidence="6" id="KW-1185">Reference proteome</keyword>
<dbReference type="AlphaFoldDB" id="A0A419WQ46"/>
<dbReference type="RefSeq" id="WP_120243055.1">
    <property type="nucleotide sequence ID" value="NZ_RAPO01000001.1"/>
</dbReference>
<dbReference type="Proteomes" id="UP000283805">
    <property type="component" value="Unassembled WGS sequence"/>
</dbReference>
<dbReference type="GO" id="GO:0005524">
    <property type="term" value="F:ATP binding"/>
    <property type="evidence" value="ECO:0007669"/>
    <property type="project" value="UniProtKB-KW"/>
</dbReference>
<keyword evidence="1" id="KW-1003">Cell membrane</keyword>
<reference evidence="5 6" key="1">
    <citation type="submission" date="2018-09" db="EMBL/GenBank/DDBJ databases">
        <title>Genomic Encyclopedia of Archaeal and Bacterial Type Strains, Phase II (KMG-II): from individual species to whole genera.</title>
        <authorList>
            <person name="Goeker M."/>
        </authorList>
    </citation>
    <scope>NUCLEOTIDE SEQUENCE [LARGE SCALE GENOMIC DNA]</scope>
    <source>
        <strain evidence="5 6">DSM 13151</strain>
    </source>
</reference>
<evidence type="ECO:0000313" key="5">
    <source>
        <dbReference type="EMBL" id="RKD97528.1"/>
    </source>
</evidence>
<dbReference type="SUPFAM" id="SSF52540">
    <property type="entry name" value="P-loop containing nucleoside triphosphate hydrolases"/>
    <property type="match status" value="1"/>
</dbReference>
<sequence>MASKLETAALTRVVDGERIVDSVSVDVPAAEVAAVIGPSGAGKSSFLRLLNRLDEPTSGTVSLDGRDYRDIDPLELRRRVGFVPQDSALQSGTVGENTALGDRLRDRPVDDERVDRLLERVGLAGYRDRSVEELSGGEKQRIAITRTLYVDPEVLLLDEPTAHLDSETELQIEHLLEELVREDDLTCVLVTHDTEQARRLGDRILEFEGGRVTRSGEPREVFP</sequence>
<evidence type="ECO:0000256" key="3">
    <source>
        <dbReference type="ARBA" id="ARBA00022840"/>
    </source>
</evidence>
<gene>
    <name evidence="5" type="ORF">ATJ93_0516</name>
</gene>
<keyword evidence="3 5" id="KW-0067">ATP-binding</keyword>
<dbReference type="EMBL" id="RAPO01000001">
    <property type="protein sequence ID" value="RKD97528.1"/>
    <property type="molecule type" value="Genomic_DNA"/>
</dbReference>
<dbReference type="OrthoDB" id="57213at2157"/>